<evidence type="ECO:0000313" key="1">
    <source>
        <dbReference type="EMBL" id="HIT42747.1"/>
    </source>
</evidence>
<accession>A0A9D1KHJ7</accession>
<protein>
    <submittedName>
        <fullName evidence="1">Uncharacterized protein</fullName>
    </submittedName>
</protein>
<reference evidence="1" key="2">
    <citation type="journal article" date="2021" name="PeerJ">
        <title>Extensive microbial diversity within the chicken gut microbiome revealed by metagenomics and culture.</title>
        <authorList>
            <person name="Gilroy R."/>
            <person name="Ravi A."/>
            <person name="Getino M."/>
            <person name="Pursley I."/>
            <person name="Horton D.L."/>
            <person name="Alikhan N.F."/>
            <person name="Baker D."/>
            <person name="Gharbi K."/>
            <person name="Hall N."/>
            <person name="Watson M."/>
            <person name="Adriaenssens E.M."/>
            <person name="Foster-Nyarko E."/>
            <person name="Jarju S."/>
            <person name="Secka A."/>
            <person name="Antonio M."/>
            <person name="Oren A."/>
            <person name="Chaudhuri R.R."/>
            <person name="La Ragione R."/>
            <person name="Hildebrand F."/>
            <person name="Pallen M.J."/>
        </authorList>
    </citation>
    <scope>NUCLEOTIDE SEQUENCE</scope>
    <source>
        <strain evidence="1">CHK123-3438</strain>
    </source>
</reference>
<evidence type="ECO:0000313" key="2">
    <source>
        <dbReference type="Proteomes" id="UP000886860"/>
    </source>
</evidence>
<organism evidence="1 2">
    <name type="scientific">Candidatus Caccovicinus merdipullorum</name>
    <dbReference type="NCBI Taxonomy" id="2840724"/>
    <lineage>
        <taxon>Bacteria</taxon>
        <taxon>Bacillati</taxon>
        <taxon>Bacillota</taxon>
        <taxon>Clostridia</taxon>
        <taxon>Eubacteriales</taxon>
        <taxon>Candidatus Caccovicinus</taxon>
    </lineage>
</organism>
<dbReference type="EMBL" id="DVKS01000195">
    <property type="protein sequence ID" value="HIT42747.1"/>
    <property type="molecule type" value="Genomic_DNA"/>
</dbReference>
<reference evidence="1" key="1">
    <citation type="submission" date="2020-10" db="EMBL/GenBank/DDBJ databases">
        <authorList>
            <person name="Gilroy R."/>
        </authorList>
    </citation>
    <scope>NUCLEOTIDE SEQUENCE</scope>
    <source>
        <strain evidence="1">CHK123-3438</strain>
    </source>
</reference>
<sequence length="80" mass="9275">MKIRSQDCNSYLDFGEVYVQPYQGRAALYVLSRYRSKPVLAGVFEDMARARGVAYEIAWAYEHRQPVFYIPPRITPAKKA</sequence>
<gene>
    <name evidence="1" type="ORF">IAB60_11750</name>
</gene>
<comment type="caution">
    <text evidence="1">The sequence shown here is derived from an EMBL/GenBank/DDBJ whole genome shotgun (WGS) entry which is preliminary data.</text>
</comment>
<dbReference type="AlphaFoldDB" id="A0A9D1KHJ7"/>
<proteinExistence type="predicted"/>
<name>A0A9D1KHJ7_9FIRM</name>
<dbReference type="Proteomes" id="UP000886860">
    <property type="component" value="Unassembled WGS sequence"/>
</dbReference>